<dbReference type="GO" id="GO:0005739">
    <property type="term" value="C:mitochondrion"/>
    <property type="evidence" value="ECO:0007669"/>
    <property type="project" value="UniProtKB-ARBA"/>
</dbReference>
<dbReference type="InterPro" id="IPR000883">
    <property type="entry name" value="Cyt_C_Oxase_1"/>
</dbReference>
<dbReference type="GO" id="GO:0016020">
    <property type="term" value="C:membrane"/>
    <property type="evidence" value="ECO:0007669"/>
    <property type="project" value="InterPro"/>
</dbReference>
<name>W1IA26_9HYPO</name>
<keyword evidence="3" id="KW-0496">Mitochondrion</keyword>
<keyword evidence="1" id="KW-0812">Transmembrane</keyword>
<keyword evidence="1" id="KW-1133">Transmembrane helix</keyword>
<dbReference type="Gene3D" id="1.20.210.10">
    <property type="entry name" value="Cytochrome c oxidase-like, subunit I domain"/>
    <property type="match status" value="1"/>
</dbReference>
<accession>W1IA26</accession>
<dbReference type="PANTHER" id="PTHR10422:SF18">
    <property type="entry name" value="CYTOCHROME C OXIDASE SUBUNIT 1"/>
    <property type="match status" value="1"/>
</dbReference>
<organism evidence="3">
    <name type="scientific">Fusarium acuminatum CS5907</name>
    <dbReference type="NCBI Taxonomy" id="1318461"/>
    <lineage>
        <taxon>Eukaryota</taxon>
        <taxon>Fungi</taxon>
        <taxon>Dikarya</taxon>
        <taxon>Ascomycota</taxon>
        <taxon>Pezizomycotina</taxon>
        <taxon>Sordariomycetes</taxon>
        <taxon>Hypocreomycetidae</taxon>
        <taxon>Hypocreales</taxon>
        <taxon>Nectriaceae</taxon>
        <taxon>Fusarium</taxon>
        <taxon>Fusarium tricinctum species complex</taxon>
    </lineage>
</organism>
<dbReference type="AlphaFoldDB" id="W1IA26"/>
<dbReference type="EMBL" id="HG322232">
    <property type="protein sequence ID" value="CDX63562.1"/>
    <property type="molecule type" value="Genomic_DNA"/>
</dbReference>
<feature type="transmembrane region" description="Helical" evidence="1">
    <location>
        <begin position="76"/>
        <end position="100"/>
    </location>
</feature>
<dbReference type="GO" id="GO:0015990">
    <property type="term" value="P:electron transport coupled proton transport"/>
    <property type="evidence" value="ECO:0007669"/>
    <property type="project" value="TreeGrafter"/>
</dbReference>
<evidence type="ECO:0000313" key="3">
    <source>
        <dbReference type="EMBL" id="CDL73452.1"/>
    </source>
</evidence>
<dbReference type="GO" id="GO:0020037">
    <property type="term" value="F:heme binding"/>
    <property type="evidence" value="ECO:0007669"/>
    <property type="project" value="InterPro"/>
</dbReference>
<feature type="transmembrane region" description="Helical" evidence="1">
    <location>
        <begin position="6"/>
        <end position="23"/>
    </location>
</feature>
<evidence type="ECO:0000259" key="2">
    <source>
        <dbReference type="PROSITE" id="PS50855"/>
    </source>
</evidence>
<dbReference type="EMBL" id="HG322232">
    <property type="protein sequence ID" value="CDX63567.1"/>
    <property type="molecule type" value="Genomic_DNA"/>
</dbReference>
<evidence type="ECO:0000256" key="1">
    <source>
        <dbReference type="SAM" id="Phobius"/>
    </source>
</evidence>
<keyword evidence="1" id="KW-0472">Membrane</keyword>
<dbReference type="EMBL" id="CBMG010003904">
    <property type="protein sequence ID" value="CDL73452.1"/>
    <property type="molecule type" value="Genomic_DNA"/>
</dbReference>
<dbReference type="InterPro" id="IPR023616">
    <property type="entry name" value="Cyt_c_oxase-like_su1_dom"/>
</dbReference>
<evidence type="ECO:0000313" key="4">
    <source>
        <dbReference type="EMBL" id="CDL73457.1"/>
    </source>
</evidence>
<proteinExistence type="predicted"/>
<dbReference type="Pfam" id="PF00115">
    <property type="entry name" value="COX1"/>
    <property type="match status" value="1"/>
</dbReference>
<dbReference type="GO" id="GO:0006123">
    <property type="term" value="P:mitochondrial electron transport, cytochrome c to oxygen"/>
    <property type="evidence" value="ECO:0007669"/>
    <property type="project" value="TreeGrafter"/>
</dbReference>
<gene>
    <name evidence="3" type="ORF">BN851_0153670</name>
    <name evidence="4" type="ORF">BN851_0153720</name>
</gene>
<reference evidence="3" key="1">
    <citation type="submission" date="2013-05" db="EMBL/GenBank/DDBJ databases">
        <title>Draft genome sequences of six wheat associated Fusarium spp. isolates.</title>
        <authorList>
            <person name="Moolhuijzen P.M."/>
            <person name="Manners J.M."/>
            <person name="Wilcox S."/>
            <person name="Bellgard M.I."/>
            <person name="Gardiner D.M."/>
        </authorList>
    </citation>
    <scope>NUCLEOTIDE SEQUENCE</scope>
    <source>
        <strain evidence="3">CS5907</strain>
    </source>
</reference>
<sequence length="154" mass="17552">MHFHYVLSMGAVFAMFAGWYFWIPKILGLNYNLNLAKVQFWLLFIGVNLTFFPQHFLGLQGMPRRISDYPDAFAGWNLISSIGSIVSVIAAWLFLYIVYLQLVEGKVASRNPWLTPGFYTDVLQANLNRSYTSLEWGLSSPPKPHAFVSLPLQS</sequence>
<dbReference type="InterPro" id="IPR036927">
    <property type="entry name" value="Cyt_c_oxase-like_su1_sf"/>
</dbReference>
<feature type="transmembrane region" description="Helical" evidence="1">
    <location>
        <begin position="35"/>
        <end position="56"/>
    </location>
</feature>
<geneLocation type="mitochondrion" evidence="3"/>
<dbReference type="SUPFAM" id="SSF81442">
    <property type="entry name" value="Cytochrome c oxidase subunit I-like"/>
    <property type="match status" value="1"/>
</dbReference>
<feature type="domain" description="Cytochrome oxidase subunit I profile" evidence="2">
    <location>
        <begin position="1"/>
        <end position="154"/>
    </location>
</feature>
<dbReference type="EMBL" id="CBMG010003904">
    <property type="protein sequence ID" value="CDL73457.1"/>
    <property type="molecule type" value="Genomic_DNA"/>
</dbReference>
<dbReference type="PROSITE" id="PS50855">
    <property type="entry name" value="COX1"/>
    <property type="match status" value="1"/>
</dbReference>
<dbReference type="GO" id="GO:0004129">
    <property type="term" value="F:cytochrome-c oxidase activity"/>
    <property type="evidence" value="ECO:0007669"/>
    <property type="project" value="InterPro"/>
</dbReference>
<protein>
    <submittedName>
        <fullName evidence="3">Cytochrome c oxidase subunit 1 n1 TaxHypocrea jecorina RepIDQ8SHP5_HYPJE</fullName>
    </submittedName>
</protein>
<dbReference type="PANTHER" id="PTHR10422">
    <property type="entry name" value="CYTOCHROME C OXIDASE SUBUNIT 1"/>
    <property type="match status" value="1"/>
</dbReference>